<dbReference type="EMBL" id="WKRA01000001">
    <property type="protein sequence ID" value="MSD14525.1"/>
    <property type="molecule type" value="Genomic_DNA"/>
</dbReference>
<reference evidence="2 3" key="1">
    <citation type="journal article" date="2019" name="Nat. Med.">
        <title>A library of human gut bacterial isolates paired with longitudinal multiomics data enables mechanistic microbiome research.</title>
        <authorList>
            <person name="Poyet M."/>
            <person name="Groussin M."/>
            <person name="Gibbons S.M."/>
            <person name="Avila-Pacheco J."/>
            <person name="Jiang X."/>
            <person name="Kearney S.M."/>
            <person name="Perrotta A.R."/>
            <person name="Berdy B."/>
            <person name="Zhao S."/>
            <person name="Lieberman T.D."/>
            <person name="Swanson P.K."/>
            <person name="Smith M."/>
            <person name="Roesemann S."/>
            <person name="Alexander J.E."/>
            <person name="Rich S.A."/>
            <person name="Livny J."/>
            <person name="Vlamakis H."/>
            <person name="Clish C."/>
            <person name="Bullock K."/>
            <person name="Deik A."/>
            <person name="Scott J."/>
            <person name="Pierce K.A."/>
            <person name="Xavier R.J."/>
            <person name="Alm E.J."/>
        </authorList>
    </citation>
    <scope>NUCLEOTIDE SEQUENCE [LARGE SCALE GENOMIC DNA]</scope>
    <source>
        <strain evidence="2 3">BIOML-A3</strain>
    </source>
</reference>
<dbReference type="InterPro" id="IPR052024">
    <property type="entry name" value="Methanogen_methyltrans"/>
</dbReference>
<comment type="caution">
    <text evidence="2">The sequence shown here is derived from an EMBL/GenBank/DDBJ whole genome shotgun (WGS) entry which is preliminary data.</text>
</comment>
<evidence type="ECO:0000313" key="3">
    <source>
        <dbReference type="Proteomes" id="UP000431304"/>
    </source>
</evidence>
<dbReference type="SUPFAM" id="SSF51726">
    <property type="entry name" value="UROD/MetE-like"/>
    <property type="match status" value="1"/>
</dbReference>
<dbReference type="PANTHER" id="PTHR47099:SF1">
    <property type="entry name" value="METHYLCOBAMIDE:COM METHYLTRANSFERASE MTBA"/>
    <property type="match status" value="1"/>
</dbReference>
<name>A0A844DVQ8_EUBRA</name>
<protein>
    <recommendedName>
        <fullName evidence="1">Uroporphyrinogen decarboxylase (URO-D) domain-containing protein</fullName>
    </recommendedName>
</protein>
<organism evidence="2 3">
    <name type="scientific">Eubacterium ramulus</name>
    <dbReference type="NCBI Taxonomy" id="39490"/>
    <lineage>
        <taxon>Bacteria</taxon>
        <taxon>Bacillati</taxon>
        <taxon>Bacillota</taxon>
        <taxon>Clostridia</taxon>
        <taxon>Eubacteriales</taxon>
        <taxon>Eubacteriaceae</taxon>
        <taxon>Eubacterium</taxon>
    </lineage>
</organism>
<sequence>MEECIMGKYEENLELLRKAVRCEPVDRVPVVPCGNAYFARAQHVLLKDYITDFDKACDANLTELKRIGADGTQNVIFSPYLLGTQWLSKAALPGQELGDDDMWQIKEFENMQFEDYEKIKEMGWDAFQKQFIAEKCDNNWENLKPFFEANPRCYQKFYEAGIPCIVDFLMITPFEYFCGGRSLEAFFMDDLMEEPELMHEIFDMVLEHNLKAYKQQIKDTHALGVWIGGWRTGPDLVSPKMFDEFVWPAFKAYYDLCIEMNVIPTFHLDSCWNLDLDKFKRLEDKTYILALDSKTDIRKAREVLGKDVCILGDVPCELMTFGTPEEVKEYVTKLLEDIGPWGCMIATGCDIPSDAKPENVLAMSEAAHDFLKTHPQK</sequence>
<dbReference type="PANTHER" id="PTHR47099">
    <property type="entry name" value="METHYLCOBAMIDE:COM METHYLTRANSFERASE MTBA"/>
    <property type="match status" value="1"/>
</dbReference>
<evidence type="ECO:0000259" key="1">
    <source>
        <dbReference type="Pfam" id="PF01208"/>
    </source>
</evidence>
<proteinExistence type="predicted"/>
<dbReference type="AlphaFoldDB" id="A0A844DVQ8"/>
<dbReference type="Proteomes" id="UP000431304">
    <property type="component" value="Unassembled WGS sequence"/>
</dbReference>
<evidence type="ECO:0000313" key="2">
    <source>
        <dbReference type="EMBL" id="MSD14525.1"/>
    </source>
</evidence>
<dbReference type="GO" id="GO:0004853">
    <property type="term" value="F:uroporphyrinogen decarboxylase activity"/>
    <property type="evidence" value="ECO:0007669"/>
    <property type="project" value="InterPro"/>
</dbReference>
<accession>A0A844DVQ8</accession>
<dbReference type="InterPro" id="IPR000257">
    <property type="entry name" value="Uroporphyrinogen_deCOase"/>
</dbReference>
<dbReference type="Pfam" id="PF01208">
    <property type="entry name" value="URO-D"/>
    <property type="match status" value="1"/>
</dbReference>
<dbReference type="GO" id="GO:0006779">
    <property type="term" value="P:porphyrin-containing compound biosynthetic process"/>
    <property type="evidence" value="ECO:0007669"/>
    <property type="project" value="InterPro"/>
</dbReference>
<dbReference type="OrthoDB" id="1777561at2"/>
<gene>
    <name evidence="2" type="ORF">GKE72_00220</name>
</gene>
<dbReference type="InterPro" id="IPR038071">
    <property type="entry name" value="UROD/MetE-like_sf"/>
</dbReference>
<feature type="domain" description="Uroporphyrinogen decarboxylase (URO-D)" evidence="1">
    <location>
        <begin position="185"/>
        <end position="369"/>
    </location>
</feature>
<dbReference type="Gene3D" id="3.20.20.210">
    <property type="match status" value="1"/>
</dbReference>